<protein>
    <submittedName>
        <fullName evidence="3">ATP-binding protein</fullName>
    </submittedName>
</protein>
<gene>
    <name evidence="3" type="ORF">C2L80_01800</name>
</gene>
<proteinExistence type="predicted"/>
<dbReference type="Gene3D" id="3.40.50.300">
    <property type="entry name" value="P-loop containing nucleotide triphosphate hydrolases"/>
    <property type="match status" value="1"/>
</dbReference>
<feature type="domain" description="DUF4143" evidence="2">
    <location>
        <begin position="201"/>
        <end position="342"/>
    </location>
</feature>
<name>A0A2K2U7K8_9ACTN</name>
<dbReference type="InterPro" id="IPR027417">
    <property type="entry name" value="P-loop_NTPase"/>
</dbReference>
<dbReference type="RefSeq" id="WP_092197414.1">
    <property type="nucleotide sequence ID" value="NZ_PPEL01000004.1"/>
</dbReference>
<feature type="domain" description="AAA" evidence="1">
    <location>
        <begin position="20"/>
        <end position="148"/>
    </location>
</feature>
<dbReference type="PANTHER" id="PTHR33295">
    <property type="entry name" value="ATPASE"/>
    <property type="match status" value="1"/>
</dbReference>
<dbReference type="Proteomes" id="UP000236488">
    <property type="component" value="Unassembled WGS sequence"/>
</dbReference>
<dbReference type="Pfam" id="PF13173">
    <property type="entry name" value="AAA_14"/>
    <property type="match status" value="1"/>
</dbReference>
<dbReference type="Pfam" id="PF13635">
    <property type="entry name" value="DUF4143"/>
    <property type="match status" value="1"/>
</dbReference>
<evidence type="ECO:0000259" key="1">
    <source>
        <dbReference type="Pfam" id="PF13173"/>
    </source>
</evidence>
<organism evidence="3 4">
    <name type="scientific">Rubneribacter badeniensis</name>
    <dbReference type="NCBI Taxonomy" id="2070688"/>
    <lineage>
        <taxon>Bacteria</taxon>
        <taxon>Bacillati</taxon>
        <taxon>Actinomycetota</taxon>
        <taxon>Coriobacteriia</taxon>
        <taxon>Eggerthellales</taxon>
        <taxon>Eggerthellaceae</taxon>
        <taxon>Rubneribacter</taxon>
    </lineage>
</organism>
<dbReference type="SUPFAM" id="SSF52540">
    <property type="entry name" value="P-loop containing nucleoside triphosphate hydrolases"/>
    <property type="match status" value="1"/>
</dbReference>
<dbReference type="EMBL" id="PPEL01000004">
    <property type="protein sequence ID" value="PNV66307.1"/>
    <property type="molecule type" value="Genomic_DNA"/>
</dbReference>
<dbReference type="InterPro" id="IPR025420">
    <property type="entry name" value="DUF4143"/>
</dbReference>
<keyword evidence="3" id="KW-0067">ATP-binding</keyword>
<evidence type="ECO:0000313" key="4">
    <source>
        <dbReference type="Proteomes" id="UP000236488"/>
    </source>
</evidence>
<accession>A0A2K2U7K8</accession>
<sequence length="407" mass="45800">MIDRPHYLAQLRRWKDRDLIKVVTGVRRCGKSTLLRLFATELEKEGVPPNRIITINLEQLENERLIDYRALHDEVLSRAQPNAMNYVFIDEVQNAPDFQKAVDSLYTRPNIDLYLTGSNALLLGGTLATLLSGRYVEVKMTPLSFSEYRTASAQAKEALSPQRLYDRYIRNGAFPATFDFASDDLSLHDYLEGILSTVLFKDVAQRLNIANSLALDALASFMFDNVGNLASAKRISDAMTSQGLRIAPNTVAEYLSGLVNSYIFYPVKRYDIRGKRLLKLHEKYYAVDMGLRRMALSGQLRDTGRVLENVVYLELMRRESSVCIGRIGEAEIDFVTEGPEGRAYYQVAETVADAGTLARELAPLQALRDNQPKLLITLDDVSPRSHEGIWQVNALDWLTDSTGGHLA</sequence>
<dbReference type="PANTHER" id="PTHR33295:SF20">
    <property type="entry name" value="ATPASE"/>
    <property type="match status" value="1"/>
</dbReference>
<reference evidence="3 4" key="1">
    <citation type="journal article" date="2018" name="Int. J. Syst. Evol. Microbiol.">
        <title>Rubneribacter badeniensis gen. nov., sp. nov. and Enteroscipio rubneri gen. nov., sp. nov., new members of the Eggerthellaceae isolated from human faeces.</title>
        <authorList>
            <person name="Danylec N."/>
            <person name="Gobl A."/>
            <person name="Stoll D.A."/>
            <person name="Hetzer B."/>
            <person name="Kulling S.E."/>
            <person name="Huch M."/>
        </authorList>
    </citation>
    <scope>NUCLEOTIDE SEQUENCE [LARGE SCALE GENOMIC DNA]</scope>
    <source>
        <strain evidence="3 4">ResAG-85</strain>
    </source>
</reference>
<comment type="caution">
    <text evidence="3">The sequence shown here is derived from an EMBL/GenBank/DDBJ whole genome shotgun (WGS) entry which is preliminary data.</text>
</comment>
<keyword evidence="4" id="KW-1185">Reference proteome</keyword>
<evidence type="ECO:0000259" key="2">
    <source>
        <dbReference type="Pfam" id="PF13635"/>
    </source>
</evidence>
<dbReference type="InterPro" id="IPR041682">
    <property type="entry name" value="AAA_14"/>
</dbReference>
<dbReference type="GO" id="GO:0005524">
    <property type="term" value="F:ATP binding"/>
    <property type="evidence" value="ECO:0007669"/>
    <property type="project" value="UniProtKB-KW"/>
</dbReference>
<dbReference type="AlphaFoldDB" id="A0A2K2U7K8"/>
<keyword evidence="3" id="KW-0547">Nucleotide-binding</keyword>
<evidence type="ECO:0000313" key="3">
    <source>
        <dbReference type="EMBL" id="PNV66307.1"/>
    </source>
</evidence>